<organism evidence="1 2">
    <name type="scientific">Stephania yunnanensis</name>
    <dbReference type="NCBI Taxonomy" id="152371"/>
    <lineage>
        <taxon>Eukaryota</taxon>
        <taxon>Viridiplantae</taxon>
        <taxon>Streptophyta</taxon>
        <taxon>Embryophyta</taxon>
        <taxon>Tracheophyta</taxon>
        <taxon>Spermatophyta</taxon>
        <taxon>Magnoliopsida</taxon>
        <taxon>Ranunculales</taxon>
        <taxon>Menispermaceae</taxon>
        <taxon>Menispermoideae</taxon>
        <taxon>Cissampelideae</taxon>
        <taxon>Stephania</taxon>
    </lineage>
</organism>
<reference evidence="1 2" key="1">
    <citation type="submission" date="2024-01" db="EMBL/GenBank/DDBJ databases">
        <title>Genome assemblies of Stephania.</title>
        <authorList>
            <person name="Yang L."/>
        </authorList>
    </citation>
    <scope>NUCLEOTIDE SEQUENCE [LARGE SCALE GENOMIC DNA]</scope>
    <source>
        <strain evidence="1">YNDBR</strain>
        <tissue evidence="1">Leaf</tissue>
    </source>
</reference>
<name>A0AAP0JYC3_9MAGN</name>
<sequence>MILLDLLSEMLFMCPASFSLKMSSINSTSHSLVKGIIRCETSRLSNPWTDTDEGIKLLSAFNHGSLLMFMPAPYHILQRHHLSSSNIEAEILLQV</sequence>
<gene>
    <name evidence="1" type="ORF">Syun_011751</name>
</gene>
<evidence type="ECO:0000313" key="1">
    <source>
        <dbReference type="EMBL" id="KAK9142351.1"/>
    </source>
</evidence>
<proteinExistence type="predicted"/>
<evidence type="ECO:0000313" key="2">
    <source>
        <dbReference type="Proteomes" id="UP001420932"/>
    </source>
</evidence>
<dbReference type="Proteomes" id="UP001420932">
    <property type="component" value="Unassembled WGS sequence"/>
</dbReference>
<dbReference type="EMBL" id="JBBNAF010000005">
    <property type="protein sequence ID" value="KAK9142351.1"/>
    <property type="molecule type" value="Genomic_DNA"/>
</dbReference>
<protein>
    <submittedName>
        <fullName evidence="1">Uncharacterized protein</fullName>
    </submittedName>
</protein>
<dbReference type="AlphaFoldDB" id="A0AAP0JYC3"/>
<accession>A0AAP0JYC3</accession>
<keyword evidence="2" id="KW-1185">Reference proteome</keyword>
<comment type="caution">
    <text evidence="1">The sequence shown here is derived from an EMBL/GenBank/DDBJ whole genome shotgun (WGS) entry which is preliminary data.</text>
</comment>